<organism evidence="2 3">
    <name type="scientific">Aspergillus candidus</name>
    <dbReference type="NCBI Taxonomy" id="41067"/>
    <lineage>
        <taxon>Eukaryota</taxon>
        <taxon>Fungi</taxon>
        <taxon>Dikarya</taxon>
        <taxon>Ascomycota</taxon>
        <taxon>Pezizomycotina</taxon>
        <taxon>Eurotiomycetes</taxon>
        <taxon>Eurotiomycetidae</taxon>
        <taxon>Eurotiales</taxon>
        <taxon>Aspergillaceae</taxon>
        <taxon>Aspergillus</taxon>
        <taxon>Aspergillus subgen. Circumdati</taxon>
    </lineage>
</organism>
<dbReference type="RefSeq" id="XP_024673896.1">
    <property type="nucleotide sequence ID" value="XM_024811905.1"/>
</dbReference>
<gene>
    <name evidence="2" type="ORF">BDW47DRAFT_102624</name>
</gene>
<reference evidence="2 3" key="1">
    <citation type="submission" date="2017-12" db="EMBL/GenBank/DDBJ databases">
        <authorList>
            <consortium name="DOE Joint Genome Institute"/>
            <person name="Haridas S."/>
            <person name="Kjaerbolling I."/>
            <person name="Vesth T.C."/>
            <person name="Frisvad J.C."/>
            <person name="Nybo J.L."/>
            <person name="Theobald S."/>
            <person name="Kuo A."/>
            <person name="Bowyer P."/>
            <person name="Matsuda Y."/>
            <person name="Mondo S."/>
            <person name="Lyhne E.K."/>
            <person name="Kogle M.E."/>
            <person name="Clum A."/>
            <person name="Lipzen A."/>
            <person name="Salamov A."/>
            <person name="Ngan C.Y."/>
            <person name="Daum C."/>
            <person name="Chiniquy J."/>
            <person name="Barry K."/>
            <person name="LaButti K."/>
            <person name="Simmons B.A."/>
            <person name="Magnuson J.K."/>
            <person name="Mortensen U.H."/>
            <person name="Larsen T.O."/>
            <person name="Grigoriev I.V."/>
            <person name="Baker S.E."/>
            <person name="Andersen M.R."/>
            <person name="Nordberg H.P."/>
            <person name="Cantor M.N."/>
            <person name="Hua S.X."/>
        </authorList>
    </citation>
    <scope>NUCLEOTIDE SEQUENCE [LARGE SCALE GENOMIC DNA]</scope>
    <source>
        <strain evidence="2 3">CBS 102.13</strain>
    </source>
</reference>
<proteinExistence type="predicted"/>
<evidence type="ECO:0000313" key="3">
    <source>
        <dbReference type="Proteomes" id="UP000234585"/>
    </source>
</evidence>
<protein>
    <submittedName>
        <fullName evidence="2">Uncharacterized protein</fullName>
    </submittedName>
</protein>
<dbReference type="AlphaFoldDB" id="A0A2I2FGZ0"/>
<dbReference type="EMBL" id="KZ559127">
    <property type="protein sequence ID" value="PLB39884.1"/>
    <property type="molecule type" value="Genomic_DNA"/>
</dbReference>
<keyword evidence="1" id="KW-0732">Signal</keyword>
<feature type="chain" id="PRO_5014122679" evidence="1">
    <location>
        <begin position="17"/>
        <end position="156"/>
    </location>
</feature>
<dbReference type="GeneID" id="36519065"/>
<accession>A0A2I2FGZ0</accession>
<evidence type="ECO:0000256" key="1">
    <source>
        <dbReference type="SAM" id="SignalP"/>
    </source>
</evidence>
<name>A0A2I2FGZ0_ASPCN</name>
<feature type="signal peptide" evidence="1">
    <location>
        <begin position="1"/>
        <end position="16"/>
    </location>
</feature>
<sequence length="156" mass="16787">MKFSLATVAFVAASLAASLPPSFTLVAEGGNTLLTDGNHALIAPDLANNLPILILRGIGDQIIYISEDAPPFTWQNLYVVEGDVEPIGLTNPYSGAMPANASISRFGVNEQGYLTHKGDTEFGTLAATGDDKPIWWLGYSNGRFEGVPLWVKEFRM</sequence>
<keyword evidence="3" id="KW-1185">Reference proteome</keyword>
<dbReference type="Proteomes" id="UP000234585">
    <property type="component" value="Unassembled WGS sequence"/>
</dbReference>
<dbReference type="OrthoDB" id="5430620at2759"/>
<evidence type="ECO:0000313" key="2">
    <source>
        <dbReference type="EMBL" id="PLB39884.1"/>
    </source>
</evidence>